<dbReference type="Proteomes" id="UP000031501">
    <property type="component" value="Chromosome"/>
</dbReference>
<organism evidence="3 4">
    <name type="scientific">Streptomyces pluripotens</name>
    <dbReference type="NCBI Taxonomy" id="1355015"/>
    <lineage>
        <taxon>Bacteria</taxon>
        <taxon>Bacillati</taxon>
        <taxon>Actinomycetota</taxon>
        <taxon>Actinomycetes</taxon>
        <taxon>Kitasatosporales</taxon>
        <taxon>Streptomycetaceae</taxon>
        <taxon>Streptomyces</taxon>
    </lineage>
</organism>
<keyword evidence="2" id="KW-0732">Signal</keyword>
<keyword evidence="4" id="KW-1185">Reference proteome</keyword>
<evidence type="ECO:0000256" key="2">
    <source>
        <dbReference type="SAM" id="SignalP"/>
    </source>
</evidence>
<evidence type="ECO:0000256" key="1">
    <source>
        <dbReference type="SAM" id="MobiDB-lite"/>
    </source>
</evidence>
<dbReference type="AlphaFoldDB" id="A0A221P044"/>
<dbReference type="EMBL" id="CP022433">
    <property type="protein sequence ID" value="ASN25514.1"/>
    <property type="molecule type" value="Genomic_DNA"/>
</dbReference>
<feature type="chain" id="PRO_5039100666" description="Lipoprotein" evidence="2">
    <location>
        <begin position="26"/>
        <end position="150"/>
    </location>
</feature>
<dbReference type="RefSeq" id="WP_039654914.1">
    <property type="nucleotide sequence ID" value="NZ_CP021080.1"/>
</dbReference>
<dbReference type="OrthoDB" id="4331055at2"/>
<dbReference type="KEGG" id="splu:LK06_016225"/>
<feature type="signal peptide" evidence="2">
    <location>
        <begin position="1"/>
        <end position="25"/>
    </location>
</feature>
<accession>A0A221P044</accession>
<evidence type="ECO:0000313" key="4">
    <source>
        <dbReference type="Proteomes" id="UP000031501"/>
    </source>
</evidence>
<name>A0A221P044_9ACTN</name>
<evidence type="ECO:0000313" key="3">
    <source>
        <dbReference type="EMBL" id="ASN25514.1"/>
    </source>
</evidence>
<feature type="region of interest" description="Disordered" evidence="1">
    <location>
        <begin position="30"/>
        <end position="49"/>
    </location>
</feature>
<sequence>MRHHIRRTALALAVLATAAALTACAGASSVSGRLDGTRHLPQQTRRATRPRMVKRCRPGTTRVRHTSGRGSKKRTWYTTEHTTVCSTVRQGTETYRKVIRPERWCVELDDVNGKKSRDEIWYQVGRGTYQRALAIQVGDRMSFVPEDDGC</sequence>
<gene>
    <name evidence="3" type="ORF">LK07_17380</name>
</gene>
<reference evidence="3 4" key="1">
    <citation type="submission" date="2017-07" db="EMBL/GenBank/DDBJ databases">
        <title>Genome sequence of Streptomyces pluripotens MUSC 137T.</title>
        <authorList>
            <person name="Ser H.-L."/>
            <person name="Lee L.-H."/>
        </authorList>
    </citation>
    <scope>NUCLEOTIDE SEQUENCE [LARGE SCALE GENOMIC DNA]</scope>
    <source>
        <strain evidence="3 4">MUSC 137</strain>
    </source>
</reference>
<dbReference type="PROSITE" id="PS51257">
    <property type="entry name" value="PROKAR_LIPOPROTEIN"/>
    <property type="match status" value="1"/>
</dbReference>
<proteinExistence type="predicted"/>
<evidence type="ECO:0008006" key="5">
    <source>
        <dbReference type="Google" id="ProtNLM"/>
    </source>
</evidence>
<protein>
    <recommendedName>
        <fullName evidence="5">Lipoprotein</fullName>
    </recommendedName>
</protein>